<dbReference type="InterPro" id="IPR013922">
    <property type="entry name" value="Cyclin_PHO80-like"/>
</dbReference>
<name>A0A8H7VL92_9FUNG</name>
<gene>
    <name evidence="2" type="ORF">INT45_008243</name>
</gene>
<evidence type="ECO:0008006" key="4">
    <source>
        <dbReference type="Google" id="ProtNLM"/>
    </source>
</evidence>
<feature type="compositionally biased region" description="Low complexity" evidence="1">
    <location>
        <begin position="263"/>
        <end position="301"/>
    </location>
</feature>
<dbReference type="GO" id="GO:0005634">
    <property type="term" value="C:nucleus"/>
    <property type="evidence" value="ECO:0007669"/>
    <property type="project" value="TreeGrafter"/>
</dbReference>
<comment type="caution">
    <text evidence="2">The sequence shown here is derived from an EMBL/GenBank/DDBJ whole genome shotgun (WGS) entry which is preliminary data.</text>
</comment>
<dbReference type="PANTHER" id="PTHR15615:SF117">
    <property type="entry name" value="PHO85 CYCLIN PHO80"/>
    <property type="match status" value="1"/>
</dbReference>
<evidence type="ECO:0000313" key="2">
    <source>
        <dbReference type="EMBL" id="KAG2223042.1"/>
    </source>
</evidence>
<proteinExistence type="predicted"/>
<keyword evidence="3" id="KW-1185">Reference proteome</keyword>
<dbReference type="Pfam" id="PF08613">
    <property type="entry name" value="Cyclin"/>
    <property type="match status" value="1"/>
</dbReference>
<accession>A0A8H7VL92</accession>
<dbReference type="InterPro" id="IPR036915">
    <property type="entry name" value="Cyclin-like_sf"/>
</dbReference>
<dbReference type="GO" id="GO:0016538">
    <property type="term" value="F:cyclin-dependent protein serine/threonine kinase regulator activity"/>
    <property type="evidence" value="ECO:0007669"/>
    <property type="project" value="TreeGrafter"/>
</dbReference>
<dbReference type="OrthoDB" id="337735at2759"/>
<reference evidence="2 3" key="1">
    <citation type="submission" date="2020-12" db="EMBL/GenBank/DDBJ databases">
        <title>Metabolic potential, ecology and presence of endohyphal bacteria is reflected in genomic diversity of Mucoromycotina.</title>
        <authorList>
            <person name="Muszewska A."/>
            <person name="Okrasinska A."/>
            <person name="Steczkiewicz K."/>
            <person name="Drgas O."/>
            <person name="Orlowska M."/>
            <person name="Perlinska-Lenart U."/>
            <person name="Aleksandrzak-Piekarczyk T."/>
            <person name="Szatraj K."/>
            <person name="Zielenkiewicz U."/>
            <person name="Pilsyk S."/>
            <person name="Malc E."/>
            <person name="Mieczkowski P."/>
            <person name="Kruszewska J.S."/>
            <person name="Biernat P."/>
            <person name="Pawlowska J."/>
        </authorList>
    </citation>
    <scope>NUCLEOTIDE SEQUENCE [LARGE SCALE GENOMIC DNA]</scope>
    <source>
        <strain evidence="2 3">CBS 142.35</strain>
    </source>
</reference>
<feature type="compositionally biased region" description="Basic and acidic residues" evidence="1">
    <location>
        <begin position="306"/>
        <end position="320"/>
    </location>
</feature>
<dbReference type="GO" id="GO:0019901">
    <property type="term" value="F:protein kinase binding"/>
    <property type="evidence" value="ECO:0007669"/>
    <property type="project" value="InterPro"/>
</dbReference>
<dbReference type="GO" id="GO:0000307">
    <property type="term" value="C:cyclin-dependent protein kinase holoenzyme complex"/>
    <property type="evidence" value="ECO:0007669"/>
    <property type="project" value="TreeGrafter"/>
</dbReference>
<dbReference type="AlphaFoldDB" id="A0A8H7VL92"/>
<feature type="compositionally biased region" description="Low complexity" evidence="1">
    <location>
        <begin position="197"/>
        <end position="224"/>
    </location>
</feature>
<dbReference type="SUPFAM" id="SSF47954">
    <property type="entry name" value="Cyclin-like"/>
    <property type="match status" value="1"/>
</dbReference>
<evidence type="ECO:0000313" key="3">
    <source>
        <dbReference type="Proteomes" id="UP000646827"/>
    </source>
</evidence>
<feature type="region of interest" description="Disordered" evidence="1">
    <location>
        <begin position="185"/>
        <end position="224"/>
    </location>
</feature>
<dbReference type="CDD" id="cd20558">
    <property type="entry name" value="CYCLIN_ScPCL7-like"/>
    <property type="match status" value="1"/>
</dbReference>
<feature type="compositionally biased region" description="Acidic residues" evidence="1">
    <location>
        <begin position="321"/>
        <end position="334"/>
    </location>
</feature>
<sequence>MATKPSTTAMNDTEVIQVPEYFYAVDISYLTHMIADMLGRLISHNDLIPLTPNNLTRFHSRTPPNISLNDYLRRIVKYASVEKACLLVLLIYIDRVCELHPQFTISSLTVHRFLITAVTVSSKSLCDSYCTNSHYAKVGGISTQELNALELEFLRLINWNLSSSGPVLQQYYTNLVQQHPCYERMKQQRRNDSNNTSSSSLSSTKTSSSLLLPRPSSSAAPPAPVAAAVLSNGSIWKEGGERPTKATTSVKRRRSSTLESEESLAATVVATSTTTSSISNSNNNSNNLNINNNNNTLSSTTPMTVNKEEHVETGKEKGNVIEEEQMEQEETSGDEEQKTIRHFDKLLQRDWIPYIA</sequence>
<dbReference type="Gene3D" id="1.10.472.10">
    <property type="entry name" value="Cyclin-like"/>
    <property type="match status" value="1"/>
</dbReference>
<dbReference type="Proteomes" id="UP000646827">
    <property type="component" value="Unassembled WGS sequence"/>
</dbReference>
<feature type="region of interest" description="Disordered" evidence="1">
    <location>
        <begin position="236"/>
        <end position="338"/>
    </location>
</feature>
<protein>
    <recommendedName>
        <fullName evidence="4">Cyclin-domain-containing protein</fullName>
    </recommendedName>
</protein>
<evidence type="ECO:0000256" key="1">
    <source>
        <dbReference type="SAM" id="MobiDB-lite"/>
    </source>
</evidence>
<dbReference type="PANTHER" id="PTHR15615">
    <property type="match status" value="1"/>
</dbReference>
<dbReference type="EMBL" id="JAEPRB010000069">
    <property type="protein sequence ID" value="KAG2223042.1"/>
    <property type="molecule type" value="Genomic_DNA"/>
</dbReference>
<organism evidence="2 3">
    <name type="scientific">Circinella minor</name>
    <dbReference type="NCBI Taxonomy" id="1195481"/>
    <lineage>
        <taxon>Eukaryota</taxon>
        <taxon>Fungi</taxon>
        <taxon>Fungi incertae sedis</taxon>
        <taxon>Mucoromycota</taxon>
        <taxon>Mucoromycotina</taxon>
        <taxon>Mucoromycetes</taxon>
        <taxon>Mucorales</taxon>
        <taxon>Lichtheimiaceae</taxon>
        <taxon>Circinella</taxon>
    </lineage>
</organism>